<dbReference type="InterPro" id="IPR013783">
    <property type="entry name" value="Ig-like_fold"/>
</dbReference>
<evidence type="ECO:0000256" key="1">
    <source>
        <dbReference type="SAM" id="MobiDB-lite"/>
    </source>
</evidence>
<sequence length="669" mass="73013">MDLALPCNVLGMKEPLVLGISGKPRGLQVAIAISTEDGDSSVASAELWPGHPERLHLDFGSAVPLRTRVNRQLILTNCSPIQTPFTLKFEYFGSPANSLRQKPSLPDMPPALLKMARMRELLAKREQLEFMESMLSHGKGAAFFPHLSQGVLGAHQQLGIDLTACANMWGEYWDSLICTVGDLPPAVIPVHMAVVGCPISSHRTAHYTTDQIQKEPVVRFGTQVSGGDTITRILRLSNSSPCDIRLDWETYAPEAKEDRLLELLVSYGPPFPLRDQAGNGLLCPETPESSSSFWSPSPSDVSKSSREAAQSAEGGSSAGASQEIISVTLQGREGVPSDQLFSISPKQVVVPAGGSSTIRISFTPVVLGPDVLHKVECTGSALGSMSLDDEVLSELVTTRHLKLTNTTEIPHYFRLLVSRPFSVSQDGESRSHRAPGPSWKQECKEGTAAAGKQLVLYPQENMLVNVSFSLSLELLSYQKLPADQMLSGVDMQQSASGEKKMVFTQNLLLEYSNQTTQVVPLRAVVAVPELQLSTSWVDFGTCFVNQGRIREVYLMNLSGSRSYWAVLTGSPQAVGCWRHDRSTRPPPPSPSRFPSPPGAVSCTSPRWWWKVCSVRNPAPCGSGAEARMMRNMHRPTSSEPLPSTPNTGNKHGPELWSRFTGQRHLLEDL</sequence>
<dbReference type="Gene3D" id="2.60.40.10">
    <property type="entry name" value="Immunoglobulins"/>
    <property type="match status" value="2"/>
</dbReference>
<feature type="region of interest" description="Disordered" evidence="1">
    <location>
        <begin position="634"/>
        <end position="660"/>
    </location>
</feature>
<keyword evidence="2" id="KW-1185">Reference proteome</keyword>
<dbReference type="GO" id="GO:0008285">
    <property type="term" value="P:negative regulation of cell population proliferation"/>
    <property type="evidence" value="ECO:0007669"/>
    <property type="project" value="InterPro"/>
</dbReference>
<dbReference type="PANTHER" id="PTHR46348">
    <property type="entry name" value="DELETED IN LUNG AND ESOPHAGEAL CANCER PROTEIN 1"/>
    <property type="match status" value="1"/>
</dbReference>
<dbReference type="GO" id="GO:0005929">
    <property type="term" value="C:cilium"/>
    <property type="evidence" value="ECO:0007669"/>
    <property type="project" value="TreeGrafter"/>
</dbReference>
<dbReference type="Proteomes" id="UP000248483">
    <property type="component" value="Unplaced"/>
</dbReference>
<name>A0A7F8KEW9_DELLE</name>
<feature type="compositionally biased region" description="Polar residues" evidence="1">
    <location>
        <begin position="634"/>
        <end position="649"/>
    </location>
</feature>
<feature type="region of interest" description="Disordered" evidence="1">
    <location>
        <begin position="276"/>
        <end position="320"/>
    </location>
</feature>
<accession>A0A7F8KEW9</accession>
<evidence type="ECO:0000313" key="3">
    <source>
        <dbReference type="RefSeq" id="XP_030619964.1"/>
    </source>
</evidence>
<protein>
    <submittedName>
        <fullName evidence="3">Deleted in lung and esophageal cancer protein 1-like isoform X4</fullName>
    </submittedName>
</protein>
<proteinExistence type="predicted"/>
<organism evidence="2 3">
    <name type="scientific">Delphinapterus leucas</name>
    <name type="common">Beluga whale</name>
    <dbReference type="NCBI Taxonomy" id="9749"/>
    <lineage>
        <taxon>Eukaryota</taxon>
        <taxon>Metazoa</taxon>
        <taxon>Chordata</taxon>
        <taxon>Craniata</taxon>
        <taxon>Vertebrata</taxon>
        <taxon>Euteleostomi</taxon>
        <taxon>Mammalia</taxon>
        <taxon>Eutheria</taxon>
        <taxon>Laurasiatheria</taxon>
        <taxon>Artiodactyla</taxon>
        <taxon>Whippomorpha</taxon>
        <taxon>Cetacea</taxon>
        <taxon>Odontoceti</taxon>
        <taxon>Monodontidae</taxon>
        <taxon>Delphinapterus</taxon>
    </lineage>
</organism>
<feature type="compositionally biased region" description="Low complexity" evidence="1">
    <location>
        <begin position="287"/>
        <end position="320"/>
    </location>
</feature>
<feature type="region of interest" description="Disordered" evidence="1">
    <location>
        <begin position="578"/>
        <end position="599"/>
    </location>
</feature>
<dbReference type="AlphaFoldDB" id="A0A7F8KEW9"/>
<evidence type="ECO:0000313" key="2">
    <source>
        <dbReference type="Proteomes" id="UP000248483"/>
    </source>
</evidence>
<dbReference type="RefSeq" id="XP_030619964.1">
    <property type="nucleotide sequence ID" value="XM_030764104.1"/>
</dbReference>
<feature type="compositionally biased region" description="Pro residues" evidence="1">
    <location>
        <begin position="584"/>
        <end position="597"/>
    </location>
</feature>
<reference evidence="3" key="1">
    <citation type="submission" date="2025-08" db="UniProtKB">
        <authorList>
            <consortium name="RefSeq"/>
        </authorList>
    </citation>
    <scope>IDENTIFICATION</scope>
    <source>
        <tissue evidence="3">Blood</tissue>
    </source>
</reference>
<dbReference type="PANTHER" id="PTHR46348:SF1">
    <property type="entry name" value="DELETED IN LUNG AND ESOPHAGEAL CANCER PROTEIN 1"/>
    <property type="match status" value="1"/>
</dbReference>
<dbReference type="InterPro" id="IPR033304">
    <property type="entry name" value="DLEC1"/>
</dbReference>
<gene>
    <name evidence="3" type="primary">LOC111164347</name>
</gene>
<dbReference type="GO" id="GO:0015631">
    <property type="term" value="F:tubulin binding"/>
    <property type="evidence" value="ECO:0007669"/>
    <property type="project" value="TreeGrafter"/>
</dbReference>
<dbReference type="GO" id="GO:0005737">
    <property type="term" value="C:cytoplasm"/>
    <property type="evidence" value="ECO:0007669"/>
    <property type="project" value="TreeGrafter"/>
</dbReference>
<dbReference type="GeneID" id="111164347"/>